<gene>
    <name evidence="7" type="ORF">SAMN04487901_101276</name>
</gene>
<keyword evidence="4" id="KW-0676">Redox-active center</keyword>
<dbReference type="Gene3D" id="3.40.30.10">
    <property type="entry name" value="Glutaredoxin"/>
    <property type="match status" value="1"/>
</dbReference>
<dbReference type="InterPro" id="IPR036249">
    <property type="entry name" value="Thioredoxin-like_sf"/>
</dbReference>
<keyword evidence="7" id="KW-0413">Isomerase</keyword>
<keyword evidence="8" id="KW-1185">Reference proteome</keyword>
<dbReference type="RefSeq" id="WP_176944225.1">
    <property type="nucleotide sequence ID" value="NZ_FNCQ01000001.1"/>
</dbReference>
<evidence type="ECO:0000259" key="6">
    <source>
        <dbReference type="PROSITE" id="PS51352"/>
    </source>
</evidence>
<dbReference type="GO" id="GO:0016853">
    <property type="term" value="F:isomerase activity"/>
    <property type="evidence" value="ECO:0007669"/>
    <property type="project" value="UniProtKB-KW"/>
</dbReference>
<evidence type="ECO:0000313" key="7">
    <source>
        <dbReference type="EMBL" id="SDG20931.1"/>
    </source>
</evidence>
<sequence length="776" mass="88621">MNKKTIITALLTLAALTVQAQTKVWDNIVMGYANAPIINVNRVALYADRTDVSLHIDYRKGRQMGFSRGTALKAGGKDYKVTGATVIKLDEPYTMPEDTLNLTLTFEPLPVTTQRFDFTSPDGLQLLNIRNANSLPEDITNTYWRNESTGDWMIGITPNHVIYKNKVWDIVSQTEKKDAYTLTINDGTIIKVGKMKKGQRIITIGKEKPATCSPIVTAALPDYPTKDMRKGFVDNGYRTNDSVTIIGWMKDMPQQAWERGKEFSVGIENIFRDKEESSYAKMDSLGRFTLKMPILNSSQVFLDWGRTSNSTLLEPGKTYFLLYDFMAGQMLWMGDDVRLQNELLAHPHDWNEDRIADKEEGKVTAMQFKVRTDASRAASMTKLQNCLTQHPNLSQRYIDYLTGYYLTDQGESMMQARFSIPGYDLPKEYMDYVGNELWKKACKPYTLYRDFSTFIRDYLNHLRDQQLGDWGELFRNTALRLDQQGVVTLTDDEREALNQYVAMRNQLEAGVKNDISQQERDSLIKAFNSSETVTALNALIKRLGKPLQDEMNLTGYRQTMEVLDSVGCDRTLRDISLARQFCRAINESRGPLPDAAVNMMEQEVQLPSAKAAVMALQNKYLEIQQRDITKSGILKSNNDVANMSDGEQILRKLTEPYRGRLVLLDIWGTWCGPCKAALSHSQEEYERLKDYNLVYLYLANRSPEDGWKNVIKEYNVTGENVVHYNLPADQQSAVEHFLQVHSWPTYKLIDRDGKVLDVNADPRNLESLAKLLDQMK</sequence>
<evidence type="ECO:0000256" key="4">
    <source>
        <dbReference type="ARBA" id="ARBA00023284"/>
    </source>
</evidence>
<evidence type="ECO:0000313" key="8">
    <source>
        <dbReference type="Proteomes" id="UP000198779"/>
    </source>
</evidence>
<dbReference type="EMBL" id="FNCQ01000001">
    <property type="protein sequence ID" value="SDG20931.1"/>
    <property type="molecule type" value="Genomic_DNA"/>
</dbReference>
<keyword evidence="3" id="KW-1015">Disulfide bond</keyword>
<name>A0A1G7SD80_9BACT</name>
<dbReference type="SUPFAM" id="SSF52833">
    <property type="entry name" value="Thioredoxin-like"/>
    <property type="match status" value="1"/>
</dbReference>
<dbReference type="PANTHER" id="PTHR42852:SF6">
    <property type="entry name" value="THIOL:DISULFIDE INTERCHANGE PROTEIN DSBE"/>
    <property type="match status" value="1"/>
</dbReference>
<evidence type="ECO:0000256" key="1">
    <source>
        <dbReference type="ARBA" id="ARBA00004196"/>
    </source>
</evidence>
<dbReference type="GO" id="GO:0030313">
    <property type="term" value="C:cell envelope"/>
    <property type="evidence" value="ECO:0007669"/>
    <property type="project" value="UniProtKB-SubCell"/>
</dbReference>
<evidence type="ECO:0000256" key="3">
    <source>
        <dbReference type="ARBA" id="ARBA00023157"/>
    </source>
</evidence>
<feature type="chain" id="PRO_5011695474" evidence="5">
    <location>
        <begin position="21"/>
        <end position="776"/>
    </location>
</feature>
<accession>A0A1G7SD80</accession>
<dbReference type="Proteomes" id="UP000198779">
    <property type="component" value="Unassembled WGS sequence"/>
</dbReference>
<evidence type="ECO:0000256" key="2">
    <source>
        <dbReference type="ARBA" id="ARBA00022748"/>
    </source>
</evidence>
<keyword evidence="2" id="KW-0201">Cytochrome c-type biogenesis</keyword>
<dbReference type="Pfam" id="PF13905">
    <property type="entry name" value="Thioredoxin_8"/>
    <property type="match status" value="1"/>
</dbReference>
<protein>
    <submittedName>
        <fullName evidence="7">Thiol-disulfide isomerase or thioredoxin</fullName>
    </submittedName>
</protein>
<feature type="domain" description="Thioredoxin" evidence="6">
    <location>
        <begin position="629"/>
        <end position="776"/>
    </location>
</feature>
<dbReference type="PANTHER" id="PTHR42852">
    <property type="entry name" value="THIOL:DISULFIDE INTERCHANGE PROTEIN DSBE"/>
    <property type="match status" value="1"/>
</dbReference>
<dbReference type="InterPro" id="IPR012336">
    <property type="entry name" value="Thioredoxin-like_fold"/>
</dbReference>
<dbReference type="InterPro" id="IPR013766">
    <property type="entry name" value="Thioredoxin_domain"/>
</dbReference>
<keyword evidence="5" id="KW-0732">Signal</keyword>
<proteinExistence type="predicted"/>
<evidence type="ECO:0000256" key="5">
    <source>
        <dbReference type="SAM" id="SignalP"/>
    </source>
</evidence>
<dbReference type="PROSITE" id="PS51352">
    <property type="entry name" value="THIOREDOXIN_2"/>
    <property type="match status" value="1"/>
</dbReference>
<organism evidence="7 8">
    <name type="scientific">Prevotella communis</name>
    <dbReference type="NCBI Taxonomy" id="2913614"/>
    <lineage>
        <taxon>Bacteria</taxon>
        <taxon>Pseudomonadati</taxon>
        <taxon>Bacteroidota</taxon>
        <taxon>Bacteroidia</taxon>
        <taxon>Bacteroidales</taxon>
        <taxon>Prevotellaceae</taxon>
        <taxon>Prevotella</taxon>
    </lineage>
</organism>
<feature type="signal peptide" evidence="5">
    <location>
        <begin position="1"/>
        <end position="20"/>
    </location>
</feature>
<dbReference type="STRING" id="645274.SAMN04487901_101276"/>
<reference evidence="8" key="1">
    <citation type="submission" date="2016-10" db="EMBL/GenBank/DDBJ databases">
        <authorList>
            <person name="Varghese N."/>
            <person name="Submissions S."/>
        </authorList>
    </citation>
    <scope>NUCLEOTIDE SEQUENCE [LARGE SCALE GENOMIC DNA]</scope>
    <source>
        <strain evidence="8">BP1-148</strain>
    </source>
</reference>
<dbReference type="GO" id="GO:0017004">
    <property type="term" value="P:cytochrome complex assembly"/>
    <property type="evidence" value="ECO:0007669"/>
    <property type="project" value="UniProtKB-KW"/>
</dbReference>
<dbReference type="InterPro" id="IPR050553">
    <property type="entry name" value="Thioredoxin_ResA/DsbE_sf"/>
</dbReference>
<comment type="subcellular location">
    <subcellularLocation>
        <location evidence="1">Cell envelope</location>
    </subcellularLocation>
</comment>
<dbReference type="CDD" id="cd02966">
    <property type="entry name" value="TlpA_like_family"/>
    <property type="match status" value="1"/>
</dbReference>
<dbReference type="AlphaFoldDB" id="A0A1G7SD80"/>